<dbReference type="Proteomes" id="UP000223596">
    <property type="component" value="Unassembled WGS sequence"/>
</dbReference>
<dbReference type="GeneID" id="35804404"/>
<name>A0AB36TEC2_ACETH</name>
<accession>A0AB36TEC2</accession>
<sequence>MEELYSRLLFNEMLFKLIFGVLGIGGMLAFWFAGDVIKIKDKGIVVREIKLKKWQKVLFKRLIPLICIPIFVMAMANPTLDFIKKDYLYGEGEMTGYQRVKSGEHIYIDGEYYDLPAIYKKHFSRENIGMKYKFVYAKRTKLILYIEPVDDNE</sequence>
<evidence type="ECO:0000313" key="3">
    <source>
        <dbReference type="Proteomes" id="UP000223596"/>
    </source>
</evidence>
<keyword evidence="1" id="KW-0472">Membrane</keyword>
<proteinExistence type="predicted"/>
<feature type="transmembrane region" description="Helical" evidence="1">
    <location>
        <begin position="58"/>
        <end position="76"/>
    </location>
</feature>
<gene>
    <name evidence="2" type="ORF">M972_11924</name>
</gene>
<protein>
    <submittedName>
        <fullName evidence="2">Uncharacterized protein</fullName>
    </submittedName>
</protein>
<feature type="transmembrane region" description="Helical" evidence="1">
    <location>
        <begin position="13"/>
        <end position="37"/>
    </location>
</feature>
<organism evidence="2 3">
    <name type="scientific">Acetivibrio thermocellus AD2</name>
    <dbReference type="NCBI Taxonomy" id="1138384"/>
    <lineage>
        <taxon>Bacteria</taxon>
        <taxon>Bacillati</taxon>
        <taxon>Bacillota</taxon>
        <taxon>Clostridia</taxon>
        <taxon>Eubacteriales</taxon>
        <taxon>Oscillospiraceae</taxon>
        <taxon>Acetivibrio</taxon>
    </lineage>
</organism>
<comment type="caution">
    <text evidence="2">The sequence shown here is derived from an EMBL/GenBank/DDBJ whole genome shotgun (WGS) entry which is preliminary data.</text>
</comment>
<evidence type="ECO:0000313" key="2">
    <source>
        <dbReference type="EMBL" id="PFH02158.1"/>
    </source>
</evidence>
<dbReference type="AlphaFoldDB" id="A0AB36TEC2"/>
<keyword evidence="1" id="KW-1133">Transmembrane helix</keyword>
<reference evidence="2 3" key="1">
    <citation type="submission" date="2017-09" db="EMBL/GenBank/DDBJ databases">
        <title>Evaluation of Pacific Biosciences Sequencing Technology to Finishing C. thermocellum Genome Sequences.</title>
        <authorList>
            <person name="Brown S."/>
        </authorList>
    </citation>
    <scope>NUCLEOTIDE SEQUENCE [LARGE SCALE GENOMIC DNA]</scope>
    <source>
        <strain evidence="2 3">AD2</strain>
    </source>
</reference>
<dbReference type="RefSeq" id="WP_003519389.1">
    <property type="nucleotide sequence ID" value="NZ_CP013828.1"/>
</dbReference>
<keyword evidence="1" id="KW-0812">Transmembrane</keyword>
<evidence type="ECO:0000256" key="1">
    <source>
        <dbReference type="SAM" id="Phobius"/>
    </source>
</evidence>
<dbReference type="EMBL" id="PDBW01000001">
    <property type="protein sequence ID" value="PFH02158.1"/>
    <property type="molecule type" value="Genomic_DNA"/>
</dbReference>